<proteinExistence type="predicted"/>
<feature type="compositionally biased region" description="Low complexity" evidence="2">
    <location>
        <begin position="557"/>
        <end position="567"/>
    </location>
</feature>
<sequence>MGFNYVSVCLLALATCIAIFNVNELQLTWSGPVSFLQAVPKKNGKSGGQSRQSSRRPAQSNHPGAGHGPSRRRRFGVTGNAGRPDDVSLPETAPFSPPEPDYDGPILSGLGSSRRSRTSERNGVPPTFMLPEPDYDTNGATGGFGEDRGTRSSVRKRMSRTPGFNAANLIANQAAANALVSHGGGFPASGSARQRSINKLVGTMLSLNFEFYDESVFSNVHMSPETPYNMMDECQEAFTKLVQLIAEYNLKVQRIKTAQDNVRHCNCGTNNCARCQDSMEIFDSNREDHNDLSDEIISLIYFINKHCVSGIENMYESYEQRRSTHDLYTKLYDSINKKNRSVIEGLLLRCDALELIQKLVKKRTECKKCKKDNEACRKHKELQKELEELENAKTVNSMEVESTLRWASQNIGKLPPYLIKELEKTEYDDEKYLTSQMLVRQCMQKLKLSSLESLRLRNMYEASLEASTSLDGKGGKKTQKKSQPSKRTGTQSRSTGTGGFGTVSSRSSTRRTKPKKPHPQGPFGTTQRVVYRKNLSGSTLLRLPAKGTTSKHRSSVRSHSGSVGSRTSTHRKKGKRRPELSKGPTPGATGTLVRPPQTPIPDPSTG</sequence>
<name>A0ABQ8P533_9CRYT</name>
<evidence type="ECO:0000256" key="1">
    <source>
        <dbReference type="SAM" id="Coils"/>
    </source>
</evidence>
<feature type="compositionally biased region" description="Low complexity" evidence="2">
    <location>
        <begin position="485"/>
        <end position="495"/>
    </location>
</feature>
<gene>
    <name evidence="4" type="ORF">OJ252_2473</name>
</gene>
<feature type="chain" id="PRO_5046574735" evidence="3">
    <location>
        <begin position="19"/>
        <end position="606"/>
    </location>
</feature>
<dbReference type="EMBL" id="JAPCXB010000093">
    <property type="protein sequence ID" value="KAJ1608554.1"/>
    <property type="molecule type" value="Genomic_DNA"/>
</dbReference>
<feature type="signal peptide" evidence="3">
    <location>
        <begin position="1"/>
        <end position="18"/>
    </location>
</feature>
<feature type="region of interest" description="Disordered" evidence="2">
    <location>
        <begin position="40"/>
        <end position="152"/>
    </location>
</feature>
<keyword evidence="3" id="KW-0732">Signal</keyword>
<dbReference type="Proteomes" id="UP001071777">
    <property type="component" value="Unassembled WGS sequence"/>
</dbReference>
<feature type="compositionally biased region" description="Low complexity" evidence="2">
    <location>
        <begin position="48"/>
        <end position="60"/>
    </location>
</feature>
<evidence type="ECO:0000313" key="4">
    <source>
        <dbReference type="EMBL" id="KAJ1608554.1"/>
    </source>
</evidence>
<feature type="compositionally biased region" description="Pro residues" evidence="2">
    <location>
        <begin position="596"/>
        <end position="606"/>
    </location>
</feature>
<reference evidence="4" key="1">
    <citation type="submission" date="2022-10" db="EMBL/GenBank/DDBJ databases">
        <title>Adaptive evolution leads to modifications in subtelomeric GC content in a zoonotic Cryptosporidium species.</title>
        <authorList>
            <person name="Li J."/>
            <person name="Feng Y."/>
            <person name="Xiao L."/>
        </authorList>
    </citation>
    <scope>NUCLEOTIDE SEQUENCE</scope>
    <source>
        <strain evidence="4">25894</strain>
    </source>
</reference>
<keyword evidence="5" id="KW-1185">Reference proteome</keyword>
<evidence type="ECO:0000256" key="3">
    <source>
        <dbReference type="SAM" id="SignalP"/>
    </source>
</evidence>
<protein>
    <submittedName>
        <fullName evidence="4">Signal peptide containing protein</fullName>
    </submittedName>
</protein>
<evidence type="ECO:0000313" key="5">
    <source>
        <dbReference type="Proteomes" id="UP001071777"/>
    </source>
</evidence>
<feature type="compositionally biased region" description="Basic residues" evidence="2">
    <location>
        <begin position="508"/>
        <end position="518"/>
    </location>
</feature>
<comment type="caution">
    <text evidence="4">The sequence shown here is derived from an EMBL/GenBank/DDBJ whole genome shotgun (WGS) entry which is preliminary data.</text>
</comment>
<evidence type="ECO:0000256" key="2">
    <source>
        <dbReference type="SAM" id="MobiDB-lite"/>
    </source>
</evidence>
<feature type="compositionally biased region" description="Basic residues" evidence="2">
    <location>
        <begin position="475"/>
        <end position="484"/>
    </location>
</feature>
<feature type="coiled-coil region" evidence="1">
    <location>
        <begin position="372"/>
        <end position="399"/>
    </location>
</feature>
<feature type="region of interest" description="Disordered" evidence="2">
    <location>
        <begin position="466"/>
        <end position="606"/>
    </location>
</feature>
<organism evidence="4 5">
    <name type="scientific">Cryptosporidium canis</name>
    <dbReference type="NCBI Taxonomy" id="195482"/>
    <lineage>
        <taxon>Eukaryota</taxon>
        <taxon>Sar</taxon>
        <taxon>Alveolata</taxon>
        <taxon>Apicomplexa</taxon>
        <taxon>Conoidasida</taxon>
        <taxon>Coccidia</taxon>
        <taxon>Eucoccidiorida</taxon>
        <taxon>Eimeriorina</taxon>
        <taxon>Cryptosporidiidae</taxon>
        <taxon>Cryptosporidium</taxon>
    </lineage>
</organism>
<keyword evidence="1" id="KW-0175">Coiled coil</keyword>
<accession>A0ABQ8P533</accession>
<feature type="non-terminal residue" evidence="4">
    <location>
        <position position="606"/>
    </location>
</feature>